<protein>
    <submittedName>
        <fullName evidence="2">TrwC relaxase domain protein</fullName>
    </submittedName>
</protein>
<evidence type="ECO:0000259" key="1">
    <source>
        <dbReference type="Pfam" id="PF08751"/>
    </source>
</evidence>
<feature type="domain" description="TrwC relaxase" evidence="1">
    <location>
        <begin position="1"/>
        <end position="83"/>
    </location>
</feature>
<dbReference type="Pfam" id="PF08751">
    <property type="entry name" value="TrwC"/>
    <property type="match status" value="1"/>
</dbReference>
<organism evidence="2">
    <name type="scientific">mine drainage metagenome</name>
    <dbReference type="NCBI Taxonomy" id="410659"/>
    <lineage>
        <taxon>unclassified sequences</taxon>
        <taxon>metagenomes</taxon>
        <taxon>ecological metagenomes</taxon>
    </lineage>
</organism>
<accession>T1AD82</accession>
<sequence>AVQAVIDYLEKHAAQARINGQYVKTGNLTAAAFDHVASRAGDPQKHTHLIISNVTLDKDGIARSVSNEQLLKYRRAADAVYHNV</sequence>
<feature type="non-terminal residue" evidence="2">
    <location>
        <position position="1"/>
    </location>
</feature>
<dbReference type="EMBL" id="AUZX01012544">
    <property type="protein sequence ID" value="EQD38944.1"/>
    <property type="molecule type" value="Genomic_DNA"/>
</dbReference>
<dbReference type="SUPFAM" id="SSF55464">
    <property type="entry name" value="Origin of replication-binding domain, RBD-like"/>
    <property type="match status" value="1"/>
</dbReference>
<reference evidence="2" key="2">
    <citation type="journal article" date="2014" name="ISME J.">
        <title>Microbial stratification in low pH oxic and suboxic macroscopic growths along an acid mine drainage.</title>
        <authorList>
            <person name="Mendez-Garcia C."/>
            <person name="Mesa V."/>
            <person name="Sprenger R.R."/>
            <person name="Richter M."/>
            <person name="Diez M.S."/>
            <person name="Solano J."/>
            <person name="Bargiela R."/>
            <person name="Golyshina O.V."/>
            <person name="Manteca A."/>
            <person name="Ramos J.L."/>
            <person name="Gallego J.R."/>
            <person name="Llorente I."/>
            <person name="Martins Dos Santos V.A."/>
            <person name="Jensen O.N."/>
            <person name="Pelaez A.I."/>
            <person name="Sanchez J."/>
            <person name="Ferrer M."/>
        </authorList>
    </citation>
    <scope>NUCLEOTIDE SEQUENCE</scope>
</reference>
<evidence type="ECO:0000313" key="2">
    <source>
        <dbReference type="EMBL" id="EQD38944.1"/>
    </source>
</evidence>
<name>T1AD82_9ZZZZ</name>
<dbReference type="AlphaFoldDB" id="T1AD82"/>
<reference evidence="2" key="1">
    <citation type="submission" date="2013-08" db="EMBL/GenBank/DDBJ databases">
        <authorList>
            <person name="Mendez C."/>
            <person name="Richter M."/>
            <person name="Ferrer M."/>
            <person name="Sanchez J."/>
        </authorList>
    </citation>
    <scope>NUCLEOTIDE SEQUENCE</scope>
</reference>
<feature type="non-terminal residue" evidence="2">
    <location>
        <position position="84"/>
    </location>
</feature>
<gene>
    <name evidence="2" type="ORF">B1A_17068</name>
</gene>
<dbReference type="InterPro" id="IPR014862">
    <property type="entry name" value="TrwC"/>
</dbReference>
<proteinExistence type="predicted"/>
<comment type="caution">
    <text evidence="2">The sequence shown here is derived from an EMBL/GenBank/DDBJ whole genome shotgun (WGS) entry which is preliminary data.</text>
</comment>